<dbReference type="SUPFAM" id="SSF50475">
    <property type="entry name" value="FMN-binding split barrel"/>
    <property type="match status" value="1"/>
</dbReference>
<sequence>MKDTTPDRRIVDLDRATALELLASAPFGRIVFMRDALPAVRPVNHLIEHDDTVIVRTGVTSKLTTAVGGNSAVVVTYEADDIDPVDRLGWSVTVTGLARPVTDADRIARYERILTPWVDKTMDSVIEIETTIVAGIRLIDCGRTDHHNAPRSDTT</sequence>
<dbReference type="Pfam" id="PF12900">
    <property type="entry name" value="Pyridox_ox_2"/>
    <property type="match status" value="1"/>
</dbReference>
<name>A0ABQ2KCI3_9NOCA</name>
<reference evidence="2" key="1">
    <citation type="journal article" date="2019" name="Int. J. Syst. Evol. Microbiol.">
        <title>The Global Catalogue of Microorganisms (GCM) 10K type strain sequencing project: providing services to taxonomists for standard genome sequencing and annotation.</title>
        <authorList>
            <consortium name="The Broad Institute Genomics Platform"/>
            <consortium name="The Broad Institute Genome Sequencing Center for Infectious Disease"/>
            <person name="Wu L."/>
            <person name="Ma J."/>
        </authorList>
    </citation>
    <scope>NUCLEOTIDE SEQUENCE [LARGE SCALE GENOMIC DNA]</scope>
    <source>
        <strain evidence="2">CGMCC 4.7329</strain>
    </source>
</reference>
<evidence type="ECO:0008006" key="3">
    <source>
        <dbReference type="Google" id="ProtNLM"/>
    </source>
</evidence>
<evidence type="ECO:0000313" key="1">
    <source>
        <dbReference type="EMBL" id="GGN79430.1"/>
    </source>
</evidence>
<dbReference type="InterPro" id="IPR024747">
    <property type="entry name" value="Pyridox_Oxase-rel"/>
</dbReference>
<accession>A0ABQ2KCI3</accession>
<gene>
    <name evidence="1" type="ORF">GCM10011610_27850</name>
</gene>
<comment type="caution">
    <text evidence="1">The sequence shown here is derived from an EMBL/GenBank/DDBJ whole genome shotgun (WGS) entry which is preliminary data.</text>
</comment>
<protein>
    <recommendedName>
        <fullName evidence="3">Pyridoxamine 5'-phosphate oxidase</fullName>
    </recommendedName>
</protein>
<dbReference type="EMBL" id="BMNE01000003">
    <property type="protein sequence ID" value="GGN79430.1"/>
    <property type="molecule type" value="Genomic_DNA"/>
</dbReference>
<dbReference type="InterPro" id="IPR012349">
    <property type="entry name" value="Split_barrel_FMN-bd"/>
</dbReference>
<dbReference type="Proteomes" id="UP000658127">
    <property type="component" value="Unassembled WGS sequence"/>
</dbReference>
<evidence type="ECO:0000313" key="2">
    <source>
        <dbReference type="Proteomes" id="UP000658127"/>
    </source>
</evidence>
<dbReference type="RefSeq" id="WP_189027976.1">
    <property type="nucleotide sequence ID" value="NZ_BMNE01000003.1"/>
</dbReference>
<keyword evidence="2" id="KW-1185">Reference proteome</keyword>
<organism evidence="1 2">
    <name type="scientific">Nocardia rhizosphaerihabitans</name>
    <dbReference type="NCBI Taxonomy" id="1691570"/>
    <lineage>
        <taxon>Bacteria</taxon>
        <taxon>Bacillati</taxon>
        <taxon>Actinomycetota</taxon>
        <taxon>Actinomycetes</taxon>
        <taxon>Mycobacteriales</taxon>
        <taxon>Nocardiaceae</taxon>
        <taxon>Nocardia</taxon>
    </lineage>
</organism>
<proteinExistence type="predicted"/>
<dbReference type="Gene3D" id="2.30.110.10">
    <property type="entry name" value="Electron Transport, Fmn-binding Protein, Chain A"/>
    <property type="match status" value="1"/>
</dbReference>